<protein>
    <submittedName>
        <fullName evidence="1">DUF2947 domain-containing protein</fullName>
    </submittedName>
</protein>
<evidence type="ECO:0000313" key="2">
    <source>
        <dbReference type="Proteomes" id="UP001163739"/>
    </source>
</evidence>
<dbReference type="Pfam" id="PF11163">
    <property type="entry name" value="DUF2947"/>
    <property type="match status" value="1"/>
</dbReference>
<evidence type="ECO:0000313" key="1">
    <source>
        <dbReference type="EMBL" id="UZE97979.1"/>
    </source>
</evidence>
<dbReference type="InterPro" id="IPR021334">
    <property type="entry name" value="DUF2947"/>
</dbReference>
<keyword evidence="2" id="KW-1185">Reference proteome</keyword>
<proteinExistence type="predicted"/>
<accession>A0ABY6N7B4</accession>
<gene>
    <name evidence="1" type="ORF">NKI27_00730</name>
</gene>
<organism evidence="1 2">
    <name type="scientific">Alkalimarinus alittae</name>
    <dbReference type="NCBI Taxonomy" id="2961619"/>
    <lineage>
        <taxon>Bacteria</taxon>
        <taxon>Pseudomonadati</taxon>
        <taxon>Pseudomonadota</taxon>
        <taxon>Gammaproteobacteria</taxon>
        <taxon>Alteromonadales</taxon>
        <taxon>Alteromonadaceae</taxon>
        <taxon>Alkalimarinus</taxon>
    </lineage>
</organism>
<dbReference type="Proteomes" id="UP001163739">
    <property type="component" value="Chromosome"/>
</dbReference>
<name>A0ABY6N7B4_9ALTE</name>
<reference evidence="1" key="1">
    <citation type="submission" date="2022-06" db="EMBL/GenBank/DDBJ databases">
        <title>Alkalimarinus sp. nov., isolated from gut of a Alitta virens.</title>
        <authorList>
            <person name="Yang A.I."/>
            <person name="Shin N.-R."/>
        </authorList>
    </citation>
    <scope>NUCLEOTIDE SEQUENCE</scope>
    <source>
        <strain evidence="1">A2M4</strain>
    </source>
</reference>
<dbReference type="EMBL" id="CP100390">
    <property type="protein sequence ID" value="UZE97979.1"/>
    <property type="molecule type" value="Genomic_DNA"/>
</dbReference>
<sequence>MWMNYIDLSEYRNAWVFRHQDMPVSAEDLAQIKPLSESSAYQLWRQRISKEADLPTEWESGDWAANENAWQHKEIWQKAWDSSSPDLPELITEHIDWADNVTVFFCYESSKIIETSWAVFKRNWKNFLFFDDGPILIARKKKQAVQFFQNGAFAVGEMP</sequence>